<keyword evidence="6" id="KW-0479">Metal-binding</keyword>
<dbReference type="AlphaFoldDB" id="A0A6J6ADS2"/>
<dbReference type="GO" id="GO:0019646">
    <property type="term" value="P:aerobic electron transport chain"/>
    <property type="evidence" value="ECO:0007669"/>
    <property type="project" value="TreeGrafter"/>
</dbReference>
<dbReference type="GO" id="GO:0016682">
    <property type="term" value="F:oxidoreductase activity, acting on diphenols and related substances as donors, oxygen as acceptor"/>
    <property type="evidence" value="ECO:0007669"/>
    <property type="project" value="TreeGrafter"/>
</dbReference>
<dbReference type="GO" id="GO:0070069">
    <property type="term" value="C:cytochrome complex"/>
    <property type="evidence" value="ECO:0007669"/>
    <property type="project" value="TreeGrafter"/>
</dbReference>
<keyword evidence="3" id="KW-1003">Cell membrane</keyword>
<name>A0A6J6ADS2_9ZZZZ</name>
<gene>
    <name evidence="12" type="ORF">UFOPK4180_00528</name>
</gene>
<dbReference type="GO" id="GO:0009055">
    <property type="term" value="F:electron transfer activity"/>
    <property type="evidence" value="ECO:0007669"/>
    <property type="project" value="TreeGrafter"/>
</dbReference>
<keyword evidence="8 11" id="KW-1133">Transmembrane helix</keyword>
<reference evidence="12" key="1">
    <citation type="submission" date="2020-05" db="EMBL/GenBank/DDBJ databases">
        <authorList>
            <person name="Chiriac C."/>
            <person name="Salcher M."/>
            <person name="Ghai R."/>
            <person name="Kavagutti S V."/>
        </authorList>
    </citation>
    <scope>NUCLEOTIDE SEQUENCE</scope>
</reference>
<comment type="subcellular location">
    <subcellularLocation>
        <location evidence="1">Cell membrane</location>
        <topology evidence="1">Multi-pass membrane protein</topology>
    </subcellularLocation>
</comment>
<keyword evidence="2" id="KW-0813">Transport</keyword>
<evidence type="ECO:0000256" key="11">
    <source>
        <dbReference type="SAM" id="Phobius"/>
    </source>
</evidence>
<keyword evidence="9" id="KW-0408">Iron</keyword>
<keyword evidence="10 11" id="KW-0472">Membrane</keyword>
<dbReference type="GO" id="GO:0046872">
    <property type="term" value="F:metal ion binding"/>
    <property type="evidence" value="ECO:0007669"/>
    <property type="project" value="UniProtKB-KW"/>
</dbReference>
<feature type="transmembrane region" description="Helical" evidence="11">
    <location>
        <begin position="164"/>
        <end position="186"/>
    </location>
</feature>
<feature type="transmembrane region" description="Helical" evidence="11">
    <location>
        <begin position="115"/>
        <end position="138"/>
    </location>
</feature>
<feature type="transmembrane region" description="Helical" evidence="11">
    <location>
        <begin position="225"/>
        <end position="246"/>
    </location>
</feature>
<dbReference type="Pfam" id="PF02322">
    <property type="entry name" value="Cyt_bd_oxida_II"/>
    <property type="match status" value="1"/>
</dbReference>
<dbReference type="GO" id="GO:0005886">
    <property type="term" value="C:plasma membrane"/>
    <property type="evidence" value="ECO:0007669"/>
    <property type="project" value="UniProtKB-SubCell"/>
</dbReference>
<keyword evidence="7" id="KW-0249">Electron transport</keyword>
<accession>A0A6J6ADS2</accession>
<evidence type="ECO:0000256" key="4">
    <source>
        <dbReference type="ARBA" id="ARBA00022617"/>
    </source>
</evidence>
<organism evidence="12">
    <name type="scientific">freshwater metagenome</name>
    <dbReference type="NCBI Taxonomy" id="449393"/>
    <lineage>
        <taxon>unclassified sequences</taxon>
        <taxon>metagenomes</taxon>
        <taxon>ecological metagenomes</taxon>
    </lineage>
</organism>
<feature type="transmembrane region" description="Helical" evidence="11">
    <location>
        <begin position="198"/>
        <end position="219"/>
    </location>
</feature>
<sequence length="352" mass="38625">MSFQTTWFLLIAVLWIGYFILEGFDFGVGALLTFVSRNEADRRAVLTTLGPVWDGNEVWLLVAGGATFAAFPEWYATLFSGFYLPLFLILVSLIVRGVAFEYRSKYGKAQWRQRWDIAILISSVIPALLWGVAFANIVRGVPIEKSAAGNLEYTGGFFNLLNPYALLGGVVTLTVFLTHGAIFLSLKTAGGIREKARSLAIKLGLVAAVAAVAFLVWTNLMLPKLNAIVLTLSIVVALAWVAGLAATLKVREGWAFIFSAVAIATFVADLFYALYPRVMPSSLGAQFDLTITNASSTQYTLKVMTVVAVIMTPLVLLYQGWTYWVFRKRVSASQILHPERGALDSATHILHQ</sequence>
<evidence type="ECO:0000256" key="5">
    <source>
        <dbReference type="ARBA" id="ARBA00022692"/>
    </source>
</evidence>
<evidence type="ECO:0000256" key="10">
    <source>
        <dbReference type="ARBA" id="ARBA00023136"/>
    </source>
</evidence>
<proteinExistence type="predicted"/>
<dbReference type="EMBL" id="CAESPC010000070">
    <property type="protein sequence ID" value="CAB4366933.1"/>
    <property type="molecule type" value="Genomic_DNA"/>
</dbReference>
<evidence type="ECO:0000256" key="8">
    <source>
        <dbReference type="ARBA" id="ARBA00022989"/>
    </source>
</evidence>
<keyword evidence="4" id="KW-0349">Heme</keyword>
<evidence type="ECO:0000256" key="3">
    <source>
        <dbReference type="ARBA" id="ARBA00022475"/>
    </source>
</evidence>
<dbReference type="NCBIfam" id="TIGR00203">
    <property type="entry name" value="cydB"/>
    <property type="match status" value="1"/>
</dbReference>
<feature type="transmembrane region" description="Helical" evidence="11">
    <location>
        <begin position="253"/>
        <end position="275"/>
    </location>
</feature>
<dbReference type="PANTHER" id="PTHR43141">
    <property type="entry name" value="CYTOCHROME BD2 SUBUNIT II"/>
    <property type="match status" value="1"/>
</dbReference>
<dbReference type="PIRSF" id="PIRSF000267">
    <property type="entry name" value="Cyt_oxidse_sub2"/>
    <property type="match status" value="1"/>
</dbReference>
<evidence type="ECO:0000256" key="9">
    <source>
        <dbReference type="ARBA" id="ARBA00023004"/>
    </source>
</evidence>
<feature type="transmembrane region" description="Helical" evidence="11">
    <location>
        <begin position="303"/>
        <end position="326"/>
    </location>
</feature>
<evidence type="ECO:0000256" key="6">
    <source>
        <dbReference type="ARBA" id="ARBA00022723"/>
    </source>
</evidence>
<dbReference type="InterPro" id="IPR003317">
    <property type="entry name" value="Cyt-d_oxidase_su2"/>
</dbReference>
<dbReference type="PANTHER" id="PTHR43141:SF5">
    <property type="entry name" value="CYTOCHROME BD-I UBIQUINOL OXIDASE SUBUNIT 2"/>
    <property type="match status" value="1"/>
</dbReference>
<evidence type="ECO:0000256" key="7">
    <source>
        <dbReference type="ARBA" id="ARBA00022982"/>
    </source>
</evidence>
<keyword evidence="5 11" id="KW-0812">Transmembrane</keyword>
<evidence type="ECO:0000313" key="12">
    <source>
        <dbReference type="EMBL" id="CAB4366933.1"/>
    </source>
</evidence>
<feature type="transmembrane region" description="Helical" evidence="11">
    <location>
        <begin position="6"/>
        <end position="35"/>
    </location>
</feature>
<protein>
    <submittedName>
        <fullName evidence="12">Unannotated protein</fullName>
    </submittedName>
</protein>
<evidence type="ECO:0000256" key="1">
    <source>
        <dbReference type="ARBA" id="ARBA00004651"/>
    </source>
</evidence>
<feature type="transmembrane region" description="Helical" evidence="11">
    <location>
        <begin position="82"/>
        <end position="103"/>
    </location>
</feature>
<evidence type="ECO:0000256" key="2">
    <source>
        <dbReference type="ARBA" id="ARBA00022448"/>
    </source>
</evidence>